<dbReference type="Pfam" id="PF01547">
    <property type="entry name" value="SBP_bac_1"/>
    <property type="match status" value="1"/>
</dbReference>
<dbReference type="EMBL" id="MLCO01000330">
    <property type="protein sequence ID" value="ONG46058.1"/>
    <property type="molecule type" value="Genomic_DNA"/>
</dbReference>
<dbReference type="GO" id="GO:0042597">
    <property type="term" value="C:periplasmic space"/>
    <property type="evidence" value="ECO:0007669"/>
    <property type="project" value="UniProtKB-SubCell"/>
</dbReference>
<dbReference type="PROSITE" id="PS51318">
    <property type="entry name" value="TAT"/>
    <property type="match status" value="1"/>
</dbReference>
<dbReference type="PANTHER" id="PTHR43649">
    <property type="entry name" value="ARABINOSE-BINDING PROTEIN-RELATED"/>
    <property type="match status" value="1"/>
</dbReference>
<evidence type="ECO:0000313" key="7">
    <source>
        <dbReference type="Proteomes" id="UP000188879"/>
    </source>
</evidence>
<evidence type="ECO:0000256" key="5">
    <source>
        <dbReference type="SAM" id="SignalP"/>
    </source>
</evidence>
<dbReference type="CDD" id="cd13585">
    <property type="entry name" value="PBP2_TMBP_like"/>
    <property type="match status" value="1"/>
</dbReference>
<evidence type="ECO:0000256" key="2">
    <source>
        <dbReference type="ARBA" id="ARBA00008520"/>
    </source>
</evidence>
<dbReference type="RefSeq" id="WP_076960149.1">
    <property type="nucleotide sequence ID" value="NZ_MLCO01000330.1"/>
</dbReference>
<dbReference type="SUPFAM" id="SSF53850">
    <property type="entry name" value="Periplasmic binding protein-like II"/>
    <property type="match status" value="1"/>
</dbReference>
<dbReference type="PANTHER" id="PTHR43649:SF34">
    <property type="entry name" value="ABC TRANSPORTER PERIPLASMIC-BINDING PROTEIN YCJN-RELATED"/>
    <property type="match status" value="1"/>
</dbReference>
<evidence type="ECO:0000256" key="1">
    <source>
        <dbReference type="ARBA" id="ARBA00004418"/>
    </source>
</evidence>
<evidence type="ECO:0000256" key="4">
    <source>
        <dbReference type="ARBA" id="ARBA00022729"/>
    </source>
</evidence>
<comment type="caution">
    <text evidence="6">The sequence shown here is derived from an EMBL/GenBank/DDBJ whole genome shotgun (WGS) entry which is preliminary data.</text>
</comment>
<dbReference type="InterPro" id="IPR050490">
    <property type="entry name" value="Bact_solute-bd_prot1"/>
</dbReference>
<dbReference type="Gene3D" id="3.40.190.10">
    <property type="entry name" value="Periplasmic binding protein-like II"/>
    <property type="match status" value="2"/>
</dbReference>
<dbReference type="AlphaFoldDB" id="A0A1V2GVQ4"/>
<evidence type="ECO:0000313" key="6">
    <source>
        <dbReference type="EMBL" id="ONG46058.1"/>
    </source>
</evidence>
<dbReference type="InterPro" id="IPR006059">
    <property type="entry name" value="SBP"/>
</dbReference>
<protein>
    <submittedName>
        <fullName evidence="6">ABC transporter substrate-binding protein</fullName>
    </submittedName>
</protein>
<feature type="signal peptide" evidence="5">
    <location>
        <begin position="1"/>
        <end position="21"/>
    </location>
</feature>
<dbReference type="OrthoDB" id="9804061at2"/>
<dbReference type="InterPro" id="IPR006311">
    <property type="entry name" value="TAT_signal"/>
</dbReference>
<keyword evidence="3" id="KW-0813">Transport</keyword>
<gene>
    <name evidence="6" type="ORF">BKE38_25850</name>
</gene>
<comment type="similarity">
    <text evidence="2">Belongs to the bacterial solute-binding protein 1 family.</text>
</comment>
<evidence type="ECO:0000256" key="3">
    <source>
        <dbReference type="ARBA" id="ARBA00022448"/>
    </source>
</evidence>
<reference evidence="6 7" key="1">
    <citation type="submission" date="2016-10" db="EMBL/GenBank/DDBJ databases">
        <title>Draft Genome sequence of Roseomonas sp. strain M3.</title>
        <authorList>
            <person name="Subhash Y."/>
            <person name="Lee S."/>
        </authorList>
    </citation>
    <scope>NUCLEOTIDE SEQUENCE [LARGE SCALE GENOMIC DNA]</scope>
    <source>
        <strain evidence="6 7">M3</strain>
    </source>
</reference>
<name>A0A1V2GVQ4_9PROT</name>
<sequence>MSEFTRRTALRAGLLAVPALAAPPLVAKVGAQQAFDWQRFKGEKVEASLTSNPRSSLLIQHQREFEDLTGIKVGAEQIPEQQHRQKFAIEFASGRPSFDVVGISLHVNKRQVGRAKWCSDIKPMIADASLTAPDFDFADFGAGAVTYSTQADGRMDTLPEFTDYFIMYYNKDLLAAKNIAVPKTFDELYTAAKALTDPAKQQYGFVGRGLRNANVVLWSSFLLGTAQRDTVSADMKLQTDTPDAIWATQMYQKMMRECAPPGSVGFNWNECQTTFMQGRAAFWIDGVGFAAPLEDKTRSRVAGKVGYAVVPAGPAHHHCALFGTAFGISEQSRRKGAAWYYLQWASGKANQLRYLTSGAGAPARSSPFSNEEAISSSRFPREFFTTLSESARIARPGLPEIVPVTEFRDTIGTAITNTIGGADPAAELKRATDAFRPVLEQSERAT</sequence>
<keyword evidence="7" id="KW-1185">Reference proteome</keyword>
<dbReference type="Proteomes" id="UP000188879">
    <property type="component" value="Unassembled WGS sequence"/>
</dbReference>
<organism evidence="6 7">
    <name type="scientific">Teichococcus deserti</name>
    <dbReference type="NCBI Taxonomy" id="1817963"/>
    <lineage>
        <taxon>Bacteria</taxon>
        <taxon>Pseudomonadati</taxon>
        <taxon>Pseudomonadota</taxon>
        <taxon>Alphaproteobacteria</taxon>
        <taxon>Acetobacterales</taxon>
        <taxon>Roseomonadaceae</taxon>
        <taxon>Roseomonas</taxon>
    </lineage>
</organism>
<keyword evidence="4 5" id="KW-0732">Signal</keyword>
<comment type="subcellular location">
    <subcellularLocation>
        <location evidence="1">Periplasm</location>
    </subcellularLocation>
</comment>
<accession>A0A1V2GVQ4</accession>
<proteinExistence type="inferred from homology"/>
<feature type="chain" id="PRO_5012165972" evidence="5">
    <location>
        <begin position="22"/>
        <end position="446"/>
    </location>
</feature>